<organism evidence="5 6">
    <name type="scientific">Reyranella aquatilis</name>
    <dbReference type="NCBI Taxonomy" id="2035356"/>
    <lineage>
        <taxon>Bacteria</taxon>
        <taxon>Pseudomonadati</taxon>
        <taxon>Pseudomonadota</taxon>
        <taxon>Alphaproteobacteria</taxon>
        <taxon>Hyphomicrobiales</taxon>
        <taxon>Reyranellaceae</taxon>
        <taxon>Reyranella</taxon>
    </lineage>
</organism>
<proteinExistence type="predicted"/>
<dbReference type="SMART" id="SM00866">
    <property type="entry name" value="UTRA"/>
    <property type="match status" value="1"/>
</dbReference>
<evidence type="ECO:0000259" key="4">
    <source>
        <dbReference type="PROSITE" id="PS50949"/>
    </source>
</evidence>
<dbReference type="InterPro" id="IPR036390">
    <property type="entry name" value="WH_DNA-bd_sf"/>
</dbReference>
<dbReference type="Proteomes" id="UP001198862">
    <property type="component" value="Unassembled WGS sequence"/>
</dbReference>
<evidence type="ECO:0000256" key="3">
    <source>
        <dbReference type="ARBA" id="ARBA00023163"/>
    </source>
</evidence>
<evidence type="ECO:0000256" key="2">
    <source>
        <dbReference type="ARBA" id="ARBA00023125"/>
    </source>
</evidence>
<dbReference type="SUPFAM" id="SSF64288">
    <property type="entry name" value="Chorismate lyase-like"/>
    <property type="match status" value="1"/>
</dbReference>
<dbReference type="PANTHER" id="PTHR44846:SF1">
    <property type="entry name" value="MANNOSYL-D-GLYCERATE TRANSPORT_METABOLISM SYSTEM REPRESSOR MNGR-RELATED"/>
    <property type="match status" value="1"/>
</dbReference>
<feature type="domain" description="HTH gntR-type" evidence="4">
    <location>
        <begin position="12"/>
        <end position="80"/>
    </location>
</feature>
<evidence type="ECO:0000313" key="5">
    <source>
        <dbReference type="EMBL" id="MCC8431960.1"/>
    </source>
</evidence>
<keyword evidence="2" id="KW-0238">DNA-binding</keyword>
<dbReference type="RefSeq" id="WP_230553380.1">
    <property type="nucleotide sequence ID" value="NZ_JAJISD010000012.1"/>
</dbReference>
<reference evidence="5 6" key="1">
    <citation type="submission" date="2021-11" db="EMBL/GenBank/DDBJ databases">
        <authorList>
            <person name="Lee D.-H."/>
            <person name="Kim S.-B."/>
        </authorList>
    </citation>
    <scope>NUCLEOTIDE SEQUENCE [LARGE SCALE GENOMIC DNA]</scope>
    <source>
        <strain evidence="5 6">KCTC 52223</strain>
    </source>
</reference>
<dbReference type="Gene3D" id="3.40.1410.10">
    <property type="entry name" value="Chorismate lyase-like"/>
    <property type="match status" value="1"/>
</dbReference>
<dbReference type="EMBL" id="JAJISD010000012">
    <property type="protein sequence ID" value="MCC8431960.1"/>
    <property type="molecule type" value="Genomic_DNA"/>
</dbReference>
<dbReference type="InterPro" id="IPR028978">
    <property type="entry name" value="Chorismate_lyase_/UTRA_dom_sf"/>
</dbReference>
<evidence type="ECO:0000256" key="1">
    <source>
        <dbReference type="ARBA" id="ARBA00023015"/>
    </source>
</evidence>
<keyword evidence="3" id="KW-0804">Transcription</keyword>
<dbReference type="Gene3D" id="1.10.10.10">
    <property type="entry name" value="Winged helix-like DNA-binding domain superfamily/Winged helix DNA-binding domain"/>
    <property type="match status" value="1"/>
</dbReference>
<evidence type="ECO:0000313" key="6">
    <source>
        <dbReference type="Proteomes" id="UP001198862"/>
    </source>
</evidence>
<protein>
    <submittedName>
        <fullName evidence="5">GntR family transcriptional regulator</fullName>
    </submittedName>
</protein>
<gene>
    <name evidence="5" type="ORF">LJ725_23545</name>
</gene>
<name>A0ABS8L0U4_9HYPH</name>
<dbReference type="CDD" id="cd07377">
    <property type="entry name" value="WHTH_GntR"/>
    <property type="match status" value="1"/>
</dbReference>
<dbReference type="InterPro" id="IPR036388">
    <property type="entry name" value="WH-like_DNA-bd_sf"/>
</dbReference>
<dbReference type="InterPro" id="IPR050679">
    <property type="entry name" value="Bact_HTH_transcr_reg"/>
</dbReference>
<accession>A0ABS8L0U4</accession>
<dbReference type="Pfam" id="PF07702">
    <property type="entry name" value="UTRA"/>
    <property type="match status" value="1"/>
</dbReference>
<dbReference type="InterPro" id="IPR011663">
    <property type="entry name" value="UTRA"/>
</dbReference>
<dbReference type="SUPFAM" id="SSF46785">
    <property type="entry name" value="Winged helix' DNA-binding domain"/>
    <property type="match status" value="1"/>
</dbReference>
<dbReference type="SMART" id="SM00345">
    <property type="entry name" value="HTH_GNTR"/>
    <property type="match status" value="1"/>
</dbReference>
<dbReference type="PANTHER" id="PTHR44846">
    <property type="entry name" value="MANNOSYL-D-GLYCERATE TRANSPORT/METABOLISM SYSTEM REPRESSOR MNGR-RELATED"/>
    <property type="match status" value="1"/>
</dbReference>
<dbReference type="PRINTS" id="PR00035">
    <property type="entry name" value="HTHGNTR"/>
</dbReference>
<keyword evidence="6" id="KW-1185">Reference proteome</keyword>
<dbReference type="Pfam" id="PF00392">
    <property type="entry name" value="GntR"/>
    <property type="match status" value="1"/>
</dbReference>
<dbReference type="PROSITE" id="PS50949">
    <property type="entry name" value="HTH_GNTR"/>
    <property type="match status" value="1"/>
</dbReference>
<dbReference type="InterPro" id="IPR000524">
    <property type="entry name" value="Tscrpt_reg_HTH_GntR"/>
</dbReference>
<comment type="caution">
    <text evidence="5">The sequence shown here is derived from an EMBL/GenBank/DDBJ whole genome shotgun (WGS) entry which is preliminary data.</text>
</comment>
<keyword evidence="1" id="KW-0805">Transcription regulation</keyword>
<sequence>MNRIAVAREMGSPLHHQIYLVLADGISTGRYAEGEPLPTEEQLTRMFSVSRITVRRAIASLHDAGLIERGAGRRTVVRAQIGQPMRMPMTSVIENIVSYGAETVAKVVEFGYVQARGYARDKLWDADQKPVQRAVRVRSQDGTPVMHLTSYVPAALGETFTRTDLNRIPMFQLLARAGAHICGAEQLVSAVLAEPLVASRLGVKVGAALIDLRSLMIDQQGRAVEYVEMLAVPEHLKLRFTVHPEQFKSPSGPSPAPKRKR</sequence>